<organism evidence="1 2">
    <name type="scientific">Tanacetum coccineum</name>
    <dbReference type="NCBI Taxonomy" id="301880"/>
    <lineage>
        <taxon>Eukaryota</taxon>
        <taxon>Viridiplantae</taxon>
        <taxon>Streptophyta</taxon>
        <taxon>Embryophyta</taxon>
        <taxon>Tracheophyta</taxon>
        <taxon>Spermatophyta</taxon>
        <taxon>Magnoliopsida</taxon>
        <taxon>eudicotyledons</taxon>
        <taxon>Gunneridae</taxon>
        <taxon>Pentapetalae</taxon>
        <taxon>asterids</taxon>
        <taxon>campanulids</taxon>
        <taxon>Asterales</taxon>
        <taxon>Asteraceae</taxon>
        <taxon>Asteroideae</taxon>
        <taxon>Anthemideae</taxon>
        <taxon>Anthemidinae</taxon>
        <taxon>Tanacetum</taxon>
    </lineage>
</organism>
<reference evidence="1" key="1">
    <citation type="journal article" date="2022" name="Int. J. Mol. Sci.">
        <title>Draft Genome of Tanacetum Coccineum: Genomic Comparison of Closely Related Tanacetum-Family Plants.</title>
        <authorList>
            <person name="Yamashiro T."/>
            <person name="Shiraishi A."/>
            <person name="Nakayama K."/>
            <person name="Satake H."/>
        </authorList>
    </citation>
    <scope>NUCLEOTIDE SEQUENCE</scope>
</reference>
<name>A0ABQ5JEU7_9ASTR</name>
<reference evidence="1" key="2">
    <citation type="submission" date="2022-01" db="EMBL/GenBank/DDBJ databases">
        <authorList>
            <person name="Yamashiro T."/>
            <person name="Shiraishi A."/>
            <person name="Satake H."/>
            <person name="Nakayama K."/>
        </authorList>
    </citation>
    <scope>NUCLEOTIDE SEQUENCE</scope>
</reference>
<accession>A0ABQ5JEU7</accession>
<keyword evidence="2" id="KW-1185">Reference proteome</keyword>
<protein>
    <submittedName>
        <fullName evidence="1">Uncharacterized protein</fullName>
    </submittedName>
</protein>
<evidence type="ECO:0000313" key="1">
    <source>
        <dbReference type="EMBL" id="GJU10097.1"/>
    </source>
</evidence>
<comment type="caution">
    <text evidence="1">The sequence shown here is derived from an EMBL/GenBank/DDBJ whole genome shotgun (WGS) entry which is preliminary data.</text>
</comment>
<proteinExistence type="predicted"/>
<dbReference type="Proteomes" id="UP001151760">
    <property type="component" value="Unassembled WGS sequence"/>
</dbReference>
<evidence type="ECO:0000313" key="2">
    <source>
        <dbReference type="Proteomes" id="UP001151760"/>
    </source>
</evidence>
<dbReference type="EMBL" id="BQNB010021790">
    <property type="protein sequence ID" value="GJU10097.1"/>
    <property type="molecule type" value="Genomic_DNA"/>
</dbReference>
<gene>
    <name evidence="1" type="ORF">Tco_1132493</name>
</gene>
<sequence length="214" mass="24473">MITFPTRLTSALSTKIPSKWITALSGQQWQCIGDFGEGIFTGVLGEHDWLSRKSINNVGIVRRMIRKCLEVLKDFPPNVFCIRAHLCNENHEFGSPHLETKKSAILKGSLTRRSDFLRQTKLPSSLNDIIIHGKVKYGIEKVVNYVNLDLDSLCFASSLNRSVEPSCYEHVILDNNWIDAMNYKIEDLNKNHTWIITDLPVENRFAHLGYNNIE</sequence>